<dbReference type="EMBL" id="CM029049">
    <property type="protein sequence ID" value="KAG2574193.1"/>
    <property type="molecule type" value="Genomic_DNA"/>
</dbReference>
<keyword evidence="3" id="KW-1185">Reference proteome</keyword>
<gene>
    <name evidence="2" type="ORF">PVAP13_7KG310503</name>
</gene>
<proteinExistence type="predicted"/>
<reference evidence="2" key="1">
    <citation type="submission" date="2020-05" db="EMBL/GenBank/DDBJ databases">
        <title>WGS assembly of Panicum virgatum.</title>
        <authorList>
            <person name="Lovell J.T."/>
            <person name="Jenkins J."/>
            <person name="Shu S."/>
            <person name="Juenger T.E."/>
            <person name="Schmutz J."/>
        </authorList>
    </citation>
    <scope>NUCLEOTIDE SEQUENCE</scope>
    <source>
        <strain evidence="2">AP13</strain>
    </source>
</reference>
<accession>A0A8T0QKF5</accession>
<dbReference type="AlphaFoldDB" id="A0A8T0QKF5"/>
<keyword evidence="1" id="KW-0732">Signal</keyword>
<feature type="chain" id="PRO_5035931448" evidence="1">
    <location>
        <begin position="34"/>
        <end position="52"/>
    </location>
</feature>
<evidence type="ECO:0000313" key="2">
    <source>
        <dbReference type="EMBL" id="KAG2574193.1"/>
    </source>
</evidence>
<evidence type="ECO:0000256" key="1">
    <source>
        <dbReference type="SAM" id="SignalP"/>
    </source>
</evidence>
<evidence type="ECO:0000313" key="3">
    <source>
        <dbReference type="Proteomes" id="UP000823388"/>
    </source>
</evidence>
<name>A0A8T0QKF5_PANVG</name>
<sequence length="52" mass="6130">MAGDRSSETYILRIRSWIILLQLFSHHLTSTIAQERGNQTNRRNCQKKKSEI</sequence>
<feature type="signal peptide" evidence="1">
    <location>
        <begin position="1"/>
        <end position="33"/>
    </location>
</feature>
<dbReference type="Proteomes" id="UP000823388">
    <property type="component" value="Chromosome 7K"/>
</dbReference>
<protein>
    <submittedName>
        <fullName evidence="2">Uncharacterized protein</fullName>
    </submittedName>
</protein>
<organism evidence="2 3">
    <name type="scientific">Panicum virgatum</name>
    <name type="common">Blackwell switchgrass</name>
    <dbReference type="NCBI Taxonomy" id="38727"/>
    <lineage>
        <taxon>Eukaryota</taxon>
        <taxon>Viridiplantae</taxon>
        <taxon>Streptophyta</taxon>
        <taxon>Embryophyta</taxon>
        <taxon>Tracheophyta</taxon>
        <taxon>Spermatophyta</taxon>
        <taxon>Magnoliopsida</taxon>
        <taxon>Liliopsida</taxon>
        <taxon>Poales</taxon>
        <taxon>Poaceae</taxon>
        <taxon>PACMAD clade</taxon>
        <taxon>Panicoideae</taxon>
        <taxon>Panicodae</taxon>
        <taxon>Paniceae</taxon>
        <taxon>Panicinae</taxon>
        <taxon>Panicum</taxon>
        <taxon>Panicum sect. Hiantes</taxon>
    </lineage>
</organism>
<comment type="caution">
    <text evidence="2">The sequence shown here is derived from an EMBL/GenBank/DDBJ whole genome shotgun (WGS) entry which is preliminary data.</text>
</comment>